<gene>
    <name evidence="10" type="primary">nagA</name>
    <name evidence="10" type="ORF">DHW61_15745</name>
</gene>
<dbReference type="PIRSF" id="PIRSF038994">
    <property type="entry name" value="NagA"/>
    <property type="match status" value="1"/>
</dbReference>
<evidence type="ECO:0000313" key="10">
    <source>
        <dbReference type="EMBL" id="HCL03834.1"/>
    </source>
</evidence>
<organism evidence="10 11">
    <name type="scientific">Lachnoclostridium phytofermentans</name>
    <dbReference type="NCBI Taxonomy" id="66219"/>
    <lineage>
        <taxon>Bacteria</taxon>
        <taxon>Bacillati</taxon>
        <taxon>Bacillota</taxon>
        <taxon>Clostridia</taxon>
        <taxon>Lachnospirales</taxon>
        <taxon>Lachnospiraceae</taxon>
    </lineage>
</organism>
<dbReference type="InterPro" id="IPR003764">
    <property type="entry name" value="GlcNAc_6-P_deAcase"/>
</dbReference>
<dbReference type="PANTHER" id="PTHR11113:SF14">
    <property type="entry name" value="N-ACETYLGLUCOSAMINE-6-PHOSPHATE DEACETYLASE"/>
    <property type="match status" value="1"/>
</dbReference>
<dbReference type="InterPro" id="IPR032466">
    <property type="entry name" value="Metal_Hydrolase"/>
</dbReference>
<dbReference type="GO" id="GO:0008448">
    <property type="term" value="F:N-acetylglucosamine-6-phosphate deacetylase activity"/>
    <property type="evidence" value="ECO:0007669"/>
    <property type="project" value="InterPro"/>
</dbReference>
<accession>A0A3D2XA69</accession>
<evidence type="ECO:0000256" key="5">
    <source>
        <dbReference type="PIRNR" id="PIRNR038994"/>
    </source>
</evidence>
<dbReference type="NCBIfam" id="TIGR00221">
    <property type="entry name" value="nagA"/>
    <property type="match status" value="1"/>
</dbReference>
<feature type="binding site" evidence="7">
    <location>
        <position position="250"/>
    </location>
    <ligand>
        <name>substrate</name>
    </ligand>
</feature>
<evidence type="ECO:0000256" key="4">
    <source>
        <dbReference type="ARBA" id="ARBA00023277"/>
    </source>
</evidence>
<feature type="active site" description="Proton donor/acceptor" evidence="6">
    <location>
        <position position="272"/>
    </location>
</feature>
<evidence type="ECO:0000256" key="7">
    <source>
        <dbReference type="PIRSR" id="PIRSR038994-2"/>
    </source>
</evidence>
<dbReference type="CDD" id="cd00854">
    <property type="entry name" value="NagA"/>
    <property type="match status" value="1"/>
</dbReference>
<feature type="binding site" evidence="7">
    <location>
        <begin position="219"/>
        <end position="220"/>
    </location>
    <ligand>
        <name>substrate</name>
    </ligand>
</feature>
<comment type="similarity">
    <text evidence="1 5">Belongs to the metallo-dependent hydrolases superfamily. NagA family.</text>
</comment>
<feature type="domain" description="Amidohydrolase-related" evidence="9">
    <location>
        <begin position="47"/>
        <end position="375"/>
    </location>
</feature>
<evidence type="ECO:0000256" key="2">
    <source>
        <dbReference type="ARBA" id="ARBA00022723"/>
    </source>
</evidence>
<dbReference type="SUPFAM" id="SSF51556">
    <property type="entry name" value="Metallo-dependent hydrolases"/>
    <property type="match status" value="1"/>
</dbReference>
<dbReference type="SUPFAM" id="SSF51338">
    <property type="entry name" value="Composite domain of metallo-dependent hydrolases"/>
    <property type="match status" value="1"/>
</dbReference>
<evidence type="ECO:0000256" key="8">
    <source>
        <dbReference type="PIRSR" id="PIRSR038994-3"/>
    </source>
</evidence>
<dbReference type="GO" id="GO:0046872">
    <property type="term" value="F:metal ion binding"/>
    <property type="evidence" value="ECO:0007669"/>
    <property type="project" value="UniProtKB-KW"/>
</dbReference>
<evidence type="ECO:0000256" key="3">
    <source>
        <dbReference type="ARBA" id="ARBA00022801"/>
    </source>
</evidence>
<name>A0A3D2XA69_9FIRM</name>
<dbReference type="PANTHER" id="PTHR11113">
    <property type="entry name" value="N-ACETYLGLUCOSAMINE-6-PHOSPHATE DEACETYLASE"/>
    <property type="match status" value="1"/>
</dbReference>
<dbReference type="EMBL" id="DPVV01000523">
    <property type="protein sequence ID" value="HCL03834.1"/>
    <property type="molecule type" value="Genomic_DNA"/>
</dbReference>
<dbReference type="InterPro" id="IPR011059">
    <property type="entry name" value="Metal-dep_hydrolase_composite"/>
</dbReference>
<reference evidence="10 11" key="1">
    <citation type="journal article" date="2018" name="Nat. Biotechnol.">
        <title>A standardized bacterial taxonomy based on genome phylogeny substantially revises the tree of life.</title>
        <authorList>
            <person name="Parks D.H."/>
            <person name="Chuvochina M."/>
            <person name="Waite D.W."/>
            <person name="Rinke C."/>
            <person name="Skarshewski A."/>
            <person name="Chaumeil P.A."/>
            <person name="Hugenholtz P."/>
        </authorList>
    </citation>
    <scope>NUCLEOTIDE SEQUENCE [LARGE SCALE GENOMIC DNA]</scope>
    <source>
        <strain evidence="10">UBA11728</strain>
    </source>
</reference>
<feature type="binding site" evidence="8">
    <location>
        <position position="216"/>
    </location>
    <ligand>
        <name>Zn(2+)</name>
        <dbReference type="ChEBI" id="CHEBI:29105"/>
    </ligand>
</feature>
<dbReference type="InterPro" id="IPR006680">
    <property type="entry name" value="Amidohydro-rel"/>
</dbReference>
<dbReference type="Pfam" id="PF01979">
    <property type="entry name" value="Amidohydro_1"/>
    <property type="match status" value="1"/>
</dbReference>
<dbReference type="GO" id="GO:0006046">
    <property type="term" value="P:N-acetylglucosamine catabolic process"/>
    <property type="evidence" value="ECO:0007669"/>
    <property type="project" value="TreeGrafter"/>
</dbReference>
<proteinExistence type="inferred from homology"/>
<dbReference type="Gene3D" id="2.30.40.10">
    <property type="entry name" value="Urease, subunit C, domain 1"/>
    <property type="match status" value="1"/>
</dbReference>
<evidence type="ECO:0000313" key="11">
    <source>
        <dbReference type="Proteomes" id="UP000262969"/>
    </source>
</evidence>
<feature type="binding site" evidence="7">
    <location>
        <begin position="305"/>
        <end position="307"/>
    </location>
    <ligand>
        <name>substrate</name>
    </ligand>
</feature>
<keyword evidence="4 5" id="KW-0119">Carbohydrate metabolism</keyword>
<feature type="binding site" evidence="7">
    <location>
        <position position="141"/>
    </location>
    <ligand>
        <name>substrate</name>
    </ligand>
</feature>
<dbReference type="Gene3D" id="3.20.20.140">
    <property type="entry name" value="Metal-dependent hydrolases"/>
    <property type="match status" value="1"/>
</dbReference>
<feature type="binding site" evidence="7">
    <location>
        <position position="227"/>
    </location>
    <ligand>
        <name>substrate</name>
    </ligand>
</feature>
<comment type="caution">
    <text evidence="10">The sequence shown here is derived from an EMBL/GenBank/DDBJ whole genome shotgun (WGS) entry which is preliminary data.</text>
</comment>
<dbReference type="AlphaFoldDB" id="A0A3D2XA69"/>
<keyword evidence="2 8" id="KW-0479">Metal-binding</keyword>
<feature type="binding site" evidence="8">
    <location>
        <position position="195"/>
    </location>
    <ligand>
        <name>Zn(2+)</name>
        <dbReference type="ChEBI" id="CHEBI:29105"/>
    </ligand>
</feature>
<evidence type="ECO:0000256" key="1">
    <source>
        <dbReference type="ARBA" id="ARBA00010716"/>
    </source>
</evidence>
<evidence type="ECO:0000256" key="6">
    <source>
        <dbReference type="PIRSR" id="PIRSR038994-1"/>
    </source>
</evidence>
<comment type="cofactor">
    <cofactor evidence="8">
        <name>a divalent metal cation</name>
        <dbReference type="ChEBI" id="CHEBI:60240"/>
    </cofactor>
    <text evidence="8">Binds 1 divalent metal cation per subunit.</text>
</comment>
<feature type="binding site" evidence="8">
    <location>
        <position position="130"/>
    </location>
    <ligand>
        <name>Zn(2+)</name>
        <dbReference type="ChEBI" id="CHEBI:29105"/>
    </ligand>
</feature>
<sequence length="377" mass="41574">MIFRHGEVFINGKFERKDILVEDGFVKEISDTITGNGNEVDCTGLRIVPGFFDIHTHGCLSYDFSKSNPAEIKEMCEYYAKHGVTSILATTMTNEENQYHRAMVYIKEVMDGQKEHSDTKEASIEGINMEGPFFGIEKKGAHDPQYLRRISQDLFDEYNELSGNAIRLVDIDPTLDGALEFIQRNKEFFTISLAHTMSTFDQAEAAAKAGATHVTHLFNAMRPLLHREPGLVGAVSEFGLNTEIICDGIHIHPAVVKLMFKAVPEQMILISDSINPTGLPDGEYVAGGLPITVKDHKAFLKDGTLAGSTITLFDAVKNAVSFGIPIEEAILSASYYPAKSLHLEDTVGSIGVGRKADLLLVDGDFNLKQVYVRGNEI</sequence>
<protein>
    <submittedName>
        <fullName evidence="10">N-acetylglucosamine-6-phosphate deacetylase</fullName>
    </submittedName>
</protein>
<keyword evidence="3 5" id="KW-0378">Hydrolase</keyword>
<evidence type="ECO:0000259" key="9">
    <source>
        <dbReference type="Pfam" id="PF01979"/>
    </source>
</evidence>
<dbReference type="Proteomes" id="UP000262969">
    <property type="component" value="Unassembled WGS sequence"/>
</dbReference>